<protein>
    <submittedName>
        <fullName evidence="1">Uncharacterized protein</fullName>
    </submittedName>
</protein>
<reference evidence="1 2" key="1">
    <citation type="journal article" date="2015" name="Genome Biol. Evol.">
        <title>Comparative Genomics of a Bacterivorous Green Alga Reveals Evolutionary Causalities and Consequences of Phago-Mixotrophic Mode of Nutrition.</title>
        <authorList>
            <person name="Burns J.A."/>
            <person name="Paasch A."/>
            <person name="Narechania A."/>
            <person name="Kim E."/>
        </authorList>
    </citation>
    <scope>NUCLEOTIDE SEQUENCE [LARGE SCALE GENOMIC DNA]</scope>
    <source>
        <strain evidence="1 2">PLY_AMNH</strain>
    </source>
</reference>
<name>A0AAE0GLV0_9CHLO</name>
<sequence>MPKGAKPRCNVCDDAHWIRDKKPSRQCILIPTAEARENIASTEGCAGLQPWVNKRGERIAFASANRRNSSRFADVPLFVLLQPPAEGHEDSVEFMACLPAYETKSTWKPKDVWRRGTSGVDASEISCVELDQVPTADSIHAGVPAHTRFAQTIQAEFVGIRADLVEISEINASLVVENNELLSQNEKLGATLRRKAQELQHVKCKFFSTFQRLEVKWGGRDKGHNFLDGITRVAETLQRTRKQRDQAKGQHAANQAGMKAVDRLRAKYSDNFEKEVSSRMRKLESDNAVVTALQDRVRLLVKSESQLKGVVDGLKNAISLLQR</sequence>
<evidence type="ECO:0000313" key="2">
    <source>
        <dbReference type="Proteomes" id="UP001190700"/>
    </source>
</evidence>
<accession>A0AAE0GLV0</accession>
<keyword evidence="2" id="KW-1185">Reference proteome</keyword>
<proteinExistence type="predicted"/>
<organism evidence="1 2">
    <name type="scientific">Cymbomonas tetramitiformis</name>
    <dbReference type="NCBI Taxonomy" id="36881"/>
    <lineage>
        <taxon>Eukaryota</taxon>
        <taxon>Viridiplantae</taxon>
        <taxon>Chlorophyta</taxon>
        <taxon>Pyramimonadophyceae</taxon>
        <taxon>Pyramimonadales</taxon>
        <taxon>Pyramimonadaceae</taxon>
        <taxon>Cymbomonas</taxon>
    </lineage>
</organism>
<gene>
    <name evidence="1" type="ORF">CYMTET_11870</name>
</gene>
<comment type="caution">
    <text evidence="1">The sequence shown here is derived from an EMBL/GenBank/DDBJ whole genome shotgun (WGS) entry which is preliminary data.</text>
</comment>
<dbReference type="Proteomes" id="UP001190700">
    <property type="component" value="Unassembled WGS sequence"/>
</dbReference>
<dbReference type="EMBL" id="LGRX02004462">
    <property type="protein sequence ID" value="KAK3280283.1"/>
    <property type="molecule type" value="Genomic_DNA"/>
</dbReference>
<evidence type="ECO:0000313" key="1">
    <source>
        <dbReference type="EMBL" id="KAK3280283.1"/>
    </source>
</evidence>
<dbReference type="AlphaFoldDB" id="A0AAE0GLV0"/>